<dbReference type="Proteomes" id="UP001596023">
    <property type="component" value="Unassembled WGS sequence"/>
</dbReference>
<proteinExistence type="predicted"/>
<accession>A0ABV9KSE6</accession>
<evidence type="ECO:0000313" key="2">
    <source>
        <dbReference type="Proteomes" id="UP001596023"/>
    </source>
</evidence>
<gene>
    <name evidence="1" type="ORF">ACFO6W_04300</name>
</gene>
<protein>
    <submittedName>
        <fullName evidence="1">Uncharacterized protein</fullName>
    </submittedName>
</protein>
<evidence type="ECO:0000313" key="1">
    <source>
        <dbReference type="EMBL" id="MFC4672908.1"/>
    </source>
</evidence>
<reference evidence="2" key="1">
    <citation type="journal article" date="2019" name="Int. J. Syst. Evol. Microbiol.">
        <title>The Global Catalogue of Microorganisms (GCM) 10K type strain sequencing project: providing services to taxonomists for standard genome sequencing and annotation.</title>
        <authorList>
            <consortium name="The Broad Institute Genomics Platform"/>
            <consortium name="The Broad Institute Genome Sequencing Center for Infectious Disease"/>
            <person name="Wu L."/>
            <person name="Ma J."/>
        </authorList>
    </citation>
    <scope>NUCLEOTIDE SEQUENCE [LARGE SCALE GENOMIC DNA]</scope>
    <source>
        <strain evidence="2">CCUG 66188</strain>
    </source>
</reference>
<comment type="caution">
    <text evidence="1">The sequence shown here is derived from an EMBL/GenBank/DDBJ whole genome shotgun (WGS) entry which is preliminary data.</text>
</comment>
<dbReference type="RefSeq" id="WP_379994129.1">
    <property type="nucleotide sequence ID" value="NZ_JBHSGN010000036.1"/>
</dbReference>
<dbReference type="EMBL" id="JBHSGN010000036">
    <property type="protein sequence ID" value="MFC4672908.1"/>
    <property type="molecule type" value="Genomic_DNA"/>
</dbReference>
<keyword evidence="2" id="KW-1185">Reference proteome</keyword>
<name>A0ABV9KSE6_9BACT</name>
<sequence>MTKNRKSLYIALTGRDLRGRTHSTQGVAIGLKYAAPSGCPEKKQVESLIYNSPGYRPGYG</sequence>
<organism evidence="1 2">
    <name type="scientific">Dysgonomonas termitidis</name>
    <dbReference type="NCBI Taxonomy" id="1516126"/>
    <lineage>
        <taxon>Bacteria</taxon>
        <taxon>Pseudomonadati</taxon>
        <taxon>Bacteroidota</taxon>
        <taxon>Bacteroidia</taxon>
        <taxon>Bacteroidales</taxon>
        <taxon>Dysgonomonadaceae</taxon>
        <taxon>Dysgonomonas</taxon>
    </lineage>
</organism>